<protein>
    <submittedName>
        <fullName evidence="1">Uncharacterized protein</fullName>
    </submittedName>
</protein>
<organism evidence="1 2">
    <name type="scientific">Catharanthus roseus</name>
    <name type="common">Madagascar periwinkle</name>
    <name type="synonym">Vinca rosea</name>
    <dbReference type="NCBI Taxonomy" id="4058"/>
    <lineage>
        <taxon>Eukaryota</taxon>
        <taxon>Viridiplantae</taxon>
        <taxon>Streptophyta</taxon>
        <taxon>Embryophyta</taxon>
        <taxon>Tracheophyta</taxon>
        <taxon>Spermatophyta</taxon>
        <taxon>Magnoliopsida</taxon>
        <taxon>eudicotyledons</taxon>
        <taxon>Gunneridae</taxon>
        <taxon>Pentapetalae</taxon>
        <taxon>asterids</taxon>
        <taxon>lamiids</taxon>
        <taxon>Gentianales</taxon>
        <taxon>Apocynaceae</taxon>
        <taxon>Rauvolfioideae</taxon>
        <taxon>Vinceae</taxon>
        <taxon>Catharanthinae</taxon>
        <taxon>Catharanthus</taxon>
    </lineage>
</organism>
<dbReference type="EMBL" id="CM044702">
    <property type="protein sequence ID" value="KAI5677136.1"/>
    <property type="molecule type" value="Genomic_DNA"/>
</dbReference>
<accession>A0ACC0BWX2</accession>
<name>A0ACC0BWX2_CATRO</name>
<evidence type="ECO:0000313" key="1">
    <source>
        <dbReference type="EMBL" id="KAI5677136.1"/>
    </source>
</evidence>
<sequence length="174" mass="20057">MEGQITFLDRLRNSTVKLKACRVIETLFGQTPSCISLFLPDESESEAQRDEVLPLQETTPKERWPATSEKTKKLPLWKYFAWSQEDKKPWILKLVSVSCISLAMKMRKTDCSISDIELYGSLHFPGHTIRPPLKGFILKSIPSNNNNRWAILEMEALKGTILGKLSKHSRRRRE</sequence>
<reference evidence="2" key="1">
    <citation type="journal article" date="2023" name="Nat. Plants">
        <title>Single-cell RNA sequencing provides a high-resolution roadmap for understanding the multicellular compartmentation of specialized metabolism.</title>
        <authorList>
            <person name="Sun S."/>
            <person name="Shen X."/>
            <person name="Li Y."/>
            <person name="Li Y."/>
            <person name="Wang S."/>
            <person name="Li R."/>
            <person name="Zhang H."/>
            <person name="Shen G."/>
            <person name="Guo B."/>
            <person name="Wei J."/>
            <person name="Xu J."/>
            <person name="St-Pierre B."/>
            <person name="Chen S."/>
            <person name="Sun C."/>
        </authorList>
    </citation>
    <scope>NUCLEOTIDE SEQUENCE [LARGE SCALE GENOMIC DNA]</scope>
</reference>
<proteinExistence type="predicted"/>
<keyword evidence="2" id="KW-1185">Reference proteome</keyword>
<gene>
    <name evidence="1" type="ORF">M9H77_08086</name>
</gene>
<comment type="caution">
    <text evidence="1">The sequence shown here is derived from an EMBL/GenBank/DDBJ whole genome shotgun (WGS) entry which is preliminary data.</text>
</comment>
<dbReference type="Proteomes" id="UP001060085">
    <property type="component" value="Linkage Group LG02"/>
</dbReference>
<evidence type="ECO:0000313" key="2">
    <source>
        <dbReference type="Proteomes" id="UP001060085"/>
    </source>
</evidence>